<protein>
    <submittedName>
        <fullName evidence="1">Uncharacterized protein</fullName>
    </submittedName>
</protein>
<name>A0AA88NZ91_9TELE</name>
<accession>A0AA88NZ91</accession>
<proteinExistence type="predicted"/>
<dbReference type="EMBL" id="JAUYZG010000025">
    <property type="protein sequence ID" value="KAK2867038.1"/>
    <property type="molecule type" value="Genomic_DNA"/>
</dbReference>
<reference evidence="1" key="1">
    <citation type="submission" date="2023-08" db="EMBL/GenBank/DDBJ databases">
        <title>Chromosome-level Genome Assembly of mud carp (Cirrhinus molitorella).</title>
        <authorList>
            <person name="Liu H."/>
        </authorList>
    </citation>
    <scope>NUCLEOTIDE SEQUENCE</scope>
    <source>
        <strain evidence="1">Prfri</strain>
        <tissue evidence="1">Muscle</tissue>
    </source>
</reference>
<evidence type="ECO:0000313" key="2">
    <source>
        <dbReference type="Proteomes" id="UP001187343"/>
    </source>
</evidence>
<gene>
    <name evidence="1" type="ORF">Q8A67_025155</name>
</gene>
<dbReference type="AlphaFoldDB" id="A0AA88NZ91"/>
<evidence type="ECO:0000313" key="1">
    <source>
        <dbReference type="EMBL" id="KAK2867038.1"/>
    </source>
</evidence>
<keyword evidence="2" id="KW-1185">Reference proteome</keyword>
<dbReference type="Proteomes" id="UP001187343">
    <property type="component" value="Unassembled WGS sequence"/>
</dbReference>
<organism evidence="1 2">
    <name type="scientific">Cirrhinus molitorella</name>
    <name type="common">mud carp</name>
    <dbReference type="NCBI Taxonomy" id="172907"/>
    <lineage>
        <taxon>Eukaryota</taxon>
        <taxon>Metazoa</taxon>
        <taxon>Chordata</taxon>
        <taxon>Craniata</taxon>
        <taxon>Vertebrata</taxon>
        <taxon>Euteleostomi</taxon>
        <taxon>Actinopterygii</taxon>
        <taxon>Neopterygii</taxon>
        <taxon>Teleostei</taxon>
        <taxon>Ostariophysi</taxon>
        <taxon>Cypriniformes</taxon>
        <taxon>Cyprinidae</taxon>
        <taxon>Labeoninae</taxon>
        <taxon>Labeonini</taxon>
        <taxon>Cirrhinus</taxon>
    </lineage>
</organism>
<sequence length="77" mass="8967">MHGRERDSKGEAEKCRNWRDVEVVNLLRTPQSACQRDAEKFRFEEDMKLRISYVPLLVRFGGRFAGDDSPSSSRHVL</sequence>
<comment type="caution">
    <text evidence="1">The sequence shown here is derived from an EMBL/GenBank/DDBJ whole genome shotgun (WGS) entry which is preliminary data.</text>
</comment>